<keyword evidence="5 11" id="KW-0812">Transmembrane</keyword>
<dbReference type="GO" id="GO:0005789">
    <property type="term" value="C:endoplasmic reticulum membrane"/>
    <property type="evidence" value="ECO:0007669"/>
    <property type="project" value="UniProtKB-SubCell"/>
</dbReference>
<evidence type="ECO:0008006" key="14">
    <source>
        <dbReference type="Google" id="ProtNLM"/>
    </source>
</evidence>
<proteinExistence type="inferred from homology"/>
<organism evidence="12 13">
    <name type="scientific">Culex pipiens pipiens</name>
    <name type="common">Northern house mosquito</name>
    <dbReference type="NCBI Taxonomy" id="38569"/>
    <lineage>
        <taxon>Eukaryota</taxon>
        <taxon>Metazoa</taxon>
        <taxon>Ecdysozoa</taxon>
        <taxon>Arthropoda</taxon>
        <taxon>Hexapoda</taxon>
        <taxon>Insecta</taxon>
        <taxon>Pterygota</taxon>
        <taxon>Neoptera</taxon>
        <taxon>Endopterygota</taxon>
        <taxon>Diptera</taxon>
        <taxon>Nematocera</taxon>
        <taxon>Culicoidea</taxon>
        <taxon>Culicidae</taxon>
        <taxon>Culicinae</taxon>
        <taxon>Culicini</taxon>
        <taxon>Culex</taxon>
        <taxon>Culex</taxon>
    </lineage>
</organism>
<feature type="transmembrane region" description="Helical" evidence="11">
    <location>
        <begin position="12"/>
        <end position="30"/>
    </location>
</feature>
<keyword evidence="7 11" id="KW-1133">Transmembrane helix</keyword>
<evidence type="ECO:0000256" key="9">
    <source>
        <dbReference type="ARBA" id="ARBA00023242"/>
    </source>
</evidence>
<keyword evidence="8 11" id="KW-0472">Membrane</keyword>
<dbReference type="InterPro" id="IPR012430">
    <property type="entry name" value="TMEM43_fam"/>
</dbReference>
<dbReference type="GO" id="GO:0005635">
    <property type="term" value="C:nuclear envelope"/>
    <property type="evidence" value="ECO:0007669"/>
    <property type="project" value="UniProtKB-SubCell"/>
</dbReference>
<reference evidence="12 13" key="1">
    <citation type="submission" date="2024-05" db="EMBL/GenBank/DDBJ databases">
        <title>Culex pipiens pipiens assembly and annotation.</title>
        <authorList>
            <person name="Alout H."/>
            <person name="Durand T."/>
        </authorList>
    </citation>
    <scope>NUCLEOTIDE SEQUENCE [LARGE SCALE GENOMIC DNA]</scope>
    <source>
        <strain evidence="12">HA-2024</strain>
        <tissue evidence="12">Whole body</tissue>
    </source>
</reference>
<evidence type="ECO:0000256" key="6">
    <source>
        <dbReference type="ARBA" id="ARBA00022824"/>
    </source>
</evidence>
<dbReference type="PANTHER" id="PTHR13416:SF2">
    <property type="entry name" value="TRANSMEMBRANE PROTEIN 43"/>
    <property type="match status" value="1"/>
</dbReference>
<feature type="compositionally biased region" description="Basic and acidic residues" evidence="10">
    <location>
        <begin position="393"/>
        <end position="405"/>
    </location>
</feature>
<sequence>MNCTETLKSCWLKTLIGLILLIAGSCVLFYNEARAISTAVSLEEAFGEAVTVSADNPYDRRFEGSLIHLKGSIVTGEPLTEPDYNIQVQAVKLKRRVQMYQWIEETVENRYGDTVSSVHTAEDRTYYYTMDWRDDLVDSRSFYIRNGHHNPTTFPLDSKVYVSERVYLGQYELSDELKRKFNTFVEVTSDTRPEDPSVKLHTGIYYHCNDIWNPEIGDIRIQFYYAGLEGSLYTVVGKLENGKIVPYEATNARKVLLITKGELSLHDTFKQEHNSKRIMTWGWRFVGWIMLFISASCSASILKNITAQSRLLRQFVPDASFPMSTNLAMAFSLALVVISILNVLDSDSNGEEAAELRITAQTNRLETREETIWEAMRAPETLSQQQCNITETRPDFCEFPPRSKESPGGNSPKDLDSLAHHQAIAP</sequence>
<dbReference type="Pfam" id="PF07787">
    <property type="entry name" value="TMEM43"/>
    <property type="match status" value="1"/>
</dbReference>
<dbReference type="AlphaFoldDB" id="A0ABD1CSP7"/>
<evidence type="ECO:0000256" key="11">
    <source>
        <dbReference type="SAM" id="Phobius"/>
    </source>
</evidence>
<comment type="subcellular location">
    <subcellularLocation>
        <location evidence="1">Endomembrane system</location>
        <topology evidence="1">Multi-pass membrane protein</topology>
    </subcellularLocation>
    <subcellularLocation>
        <location evidence="3">Endoplasmic reticulum membrane</location>
    </subcellularLocation>
    <subcellularLocation>
        <location evidence="2">Nucleus envelope</location>
    </subcellularLocation>
</comment>
<gene>
    <name evidence="12" type="ORF">pipiens_003788</name>
</gene>
<evidence type="ECO:0000313" key="13">
    <source>
        <dbReference type="Proteomes" id="UP001562425"/>
    </source>
</evidence>
<evidence type="ECO:0000256" key="4">
    <source>
        <dbReference type="ARBA" id="ARBA00006627"/>
    </source>
</evidence>
<comment type="similarity">
    <text evidence="4">Belongs to the TMEM43 family.</text>
</comment>
<feature type="transmembrane region" description="Helical" evidence="11">
    <location>
        <begin position="323"/>
        <end position="344"/>
    </location>
</feature>
<dbReference type="EMBL" id="JBEHCU010009667">
    <property type="protein sequence ID" value="KAL1379465.1"/>
    <property type="molecule type" value="Genomic_DNA"/>
</dbReference>
<comment type="caution">
    <text evidence="12">The sequence shown here is derived from an EMBL/GenBank/DDBJ whole genome shotgun (WGS) entry which is preliminary data.</text>
</comment>
<feature type="region of interest" description="Disordered" evidence="10">
    <location>
        <begin position="393"/>
        <end position="426"/>
    </location>
</feature>
<protein>
    <recommendedName>
        <fullName evidence="14">Transmembrane protein 43</fullName>
    </recommendedName>
</protein>
<dbReference type="PANTHER" id="PTHR13416">
    <property type="match status" value="1"/>
</dbReference>
<feature type="transmembrane region" description="Helical" evidence="11">
    <location>
        <begin position="281"/>
        <end position="302"/>
    </location>
</feature>
<evidence type="ECO:0000256" key="2">
    <source>
        <dbReference type="ARBA" id="ARBA00004259"/>
    </source>
</evidence>
<name>A0ABD1CSP7_CULPP</name>
<keyword evidence="6" id="KW-0256">Endoplasmic reticulum</keyword>
<dbReference type="Proteomes" id="UP001562425">
    <property type="component" value="Unassembled WGS sequence"/>
</dbReference>
<keyword evidence="9" id="KW-0539">Nucleus</keyword>
<evidence type="ECO:0000256" key="5">
    <source>
        <dbReference type="ARBA" id="ARBA00022692"/>
    </source>
</evidence>
<evidence type="ECO:0000256" key="7">
    <source>
        <dbReference type="ARBA" id="ARBA00022989"/>
    </source>
</evidence>
<accession>A0ABD1CSP7</accession>
<keyword evidence="13" id="KW-1185">Reference proteome</keyword>
<evidence type="ECO:0000256" key="8">
    <source>
        <dbReference type="ARBA" id="ARBA00023136"/>
    </source>
</evidence>
<evidence type="ECO:0000313" key="12">
    <source>
        <dbReference type="EMBL" id="KAL1379465.1"/>
    </source>
</evidence>
<evidence type="ECO:0000256" key="1">
    <source>
        <dbReference type="ARBA" id="ARBA00004127"/>
    </source>
</evidence>
<evidence type="ECO:0000256" key="3">
    <source>
        <dbReference type="ARBA" id="ARBA00004586"/>
    </source>
</evidence>
<evidence type="ECO:0000256" key="10">
    <source>
        <dbReference type="SAM" id="MobiDB-lite"/>
    </source>
</evidence>